<feature type="domain" description="Putative restriction endonuclease" evidence="1">
    <location>
        <begin position="21"/>
        <end position="162"/>
    </location>
</feature>
<organism evidence="2 3">
    <name type="scientific">Mobilicoccus caccae</name>
    <dbReference type="NCBI Taxonomy" id="1859295"/>
    <lineage>
        <taxon>Bacteria</taxon>
        <taxon>Bacillati</taxon>
        <taxon>Actinomycetota</taxon>
        <taxon>Actinomycetes</taxon>
        <taxon>Micrococcales</taxon>
        <taxon>Dermatophilaceae</taxon>
        <taxon>Mobilicoccus</taxon>
    </lineage>
</organism>
<dbReference type="EMBL" id="BSUO01000001">
    <property type="protein sequence ID" value="GMA39718.1"/>
    <property type="molecule type" value="Genomic_DNA"/>
</dbReference>
<dbReference type="InterPro" id="IPR012296">
    <property type="entry name" value="Nuclease_put_TT1808"/>
</dbReference>
<protein>
    <recommendedName>
        <fullName evidence="1">Putative restriction endonuclease domain-containing protein</fullName>
    </recommendedName>
</protein>
<dbReference type="Gene3D" id="3.90.1570.10">
    <property type="entry name" value="tt1808, chain A"/>
    <property type="match status" value="1"/>
</dbReference>
<dbReference type="Proteomes" id="UP001157126">
    <property type="component" value="Unassembled WGS sequence"/>
</dbReference>
<sequence length="184" mass="19925">MSVVEPLSVLTMHEWDDLVVPEEQRDIELVQGVPVVSPGESLGNRRVCDNVYFELRRACPAGMGPVSELHLSLSGDPRPTVRRPDVMVLAGDAPPEATRIAARHVLLAVEVVSPTSGERDWITKPREYARAGIPAMLVVDPGRPAMALLTGPGLGCYGERTTGDRLTWTSPHGDIELVLADFLA</sequence>
<evidence type="ECO:0000259" key="1">
    <source>
        <dbReference type="Pfam" id="PF05685"/>
    </source>
</evidence>
<proteinExistence type="predicted"/>
<gene>
    <name evidence="2" type="ORF">GCM10025883_17630</name>
</gene>
<comment type="caution">
    <text evidence="2">The sequence shown here is derived from an EMBL/GenBank/DDBJ whole genome shotgun (WGS) entry which is preliminary data.</text>
</comment>
<keyword evidence="3" id="KW-1185">Reference proteome</keyword>
<dbReference type="PANTHER" id="PTHR35400">
    <property type="entry name" value="SLR1083 PROTEIN"/>
    <property type="match status" value="1"/>
</dbReference>
<dbReference type="CDD" id="cd06260">
    <property type="entry name" value="DUF820-like"/>
    <property type="match status" value="1"/>
</dbReference>
<accession>A0ABQ6IR12</accession>
<dbReference type="Pfam" id="PF05685">
    <property type="entry name" value="Uma2"/>
    <property type="match status" value="1"/>
</dbReference>
<evidence type="ECO:0000313" key="2">
    <source>
        <dbReference type="EMBL" id="GMA39718.1"/>
    </source>
</evidence>
<dbReference type="PANTHER" id="PTHR35400:SF3">
    <property type="entry name" value="SLL1072 PROTEIN"/>
    <property type="match status" value="1"/>
</dbReference>
<name>A0ABQ6IR12_9MICO</name>
<dbReference type="RefSeq" id="WP_284303554.1">
    <property type="nucleotide sequence ID" value="NZ_BSUO01000001.1"/>
</dbReference>
<dbReference type="InterPro" id="IPR008538">
    <property type="entry name" value="Uma2"/>
</dbReference>
<evidence type="ECO:0000313" key="3">
    <source>
        <dbReference type="Proteomes" id="UP001157126"/>
    </source>
</evidence>
<dbReference type="InterPro" id="IPR011335">
    <property type="entry name" value="Restrct_endonuc-II-like"/>
</dbReference>
<reference evidence="3" key="1">
    <citation type="journal article" date="2019" name="Int. J. Syst. Evol. Microbiol.">
        <title>The Global Catalogue of Microorganisms (GCM) 10K type strain sequencing project: providing services to taxonomists for standard genome sequencing and annotation.</title>
        <authorList>
            <consortium name="The Broad Institute Genomics Platform"/>
            <consortium name="The Broad Institute Genome Sequencing Center for Infectious Disease"/>
            <person name="Wu L."/>
            <person name="Ma J."/>
        </authorList>
    </citation>
    <scope>NUCLEOTIDE SEQUENCE [LARGE SCALE GENOMIC DNA]</scope>
    <source>
        <strain evidence="3">NBRC 113072</strain>
    </source>
</reference>
<dbReference type="SUPFAM" id="SSF52980">
    <property type="entry name" value="Restriction endonuclease-like"/>
    <property type="match status" value="1"/>
</dbReference>